<reference evidence="1" key="1">
    <citation type="submission" date="2014-11" db="EMBL/GenBank/DDBJ databases">
        <authorList>
            <person name="Amaro Gonzalez C."/>
        </authorList>
    </citation>
    <scope>NUCLEOTIDE SEQUENCE</scope>
</reference>
<sequence>MLKPWPFRPPPRGHCF</sequence>
<proteinExistence type="predicted"/>
<dbReference type="AlphaFoldDB" id="A0A0E9TBH6"/>
<name>A0A0E9TBH6_ANGAN</name>
<organism evidence="1">
    <name type="scientific">Anguilla anguilla</name>
    <name type="common">European freshwater eel</name>
    <name type="synonym">Muraena anguilla</name>
    <dbReference type="NCBI Taxonomy" id="7936"/>
    <lineage>
        <taxon>Eukaryota</taxon>
        <taxon>Metazoa</taxon>
        <taxon>Chordata</taxon>
        <taxon>Craniata</taxon>
        <taxon>Vertebrata</taxon>
        <taxon>Euteleostomi</taxon>
        <taxon>Actinopterygii</taxon>
        <taxon>Neopterygii</taxon>
        <taxon>Teleostei</taxon>
        <taxon>Anguilliformes</taxon>
        <taxon>Anguillidae</taxon>
        <taxon>Anguilla</taxon>
    </lineage>
</organism>
<protein>
    <submittedName>
        <fullName evidence="1">Uncharacterized protein</fullName>
    </submittedName>
</protein>
<dbReference type="EMBL" id="GBXM01057621">
    <property type="protein sequence ID" value="JAH50956.1"/>
    <property type="molecule type" value="Transcribed_RNA"/>
</dbReference>
<accession>A0A0E9TBH6</accession>
<reference evidence="1" key="2">
    <citation type="journal article" date="2015" name="Fish Shellfish Immunol.">
        <title>Early steps in the European eel (Anguilla anguilla)-Vibrio vulnificus interaction in the gills: Role of the RtxA13 toxin.</title>
        <authorList>
            <person name="Callol A."/>
            <person name="Pajuelo D."/>
            <person name="Ebbesson L."/>
            <person name="Teles M."/>
            <person name="MacKenzie S."/>
            <person name="Amaro C."/>
        </authorList>
    </citation>
    <scope>NUCLEOTIDE SEQUENCE</scope>
</reference>
<evidence type="ECO:0000313" key="1">
    <source>
        <dbReference type="EMBL" id="JAH50956.1"/>
    </source>
</evidence>